<proteinExistence type="predicted"/>
<dbReference type="Pfam" id="PF18962">
    <property type="entry name" value="Por_Secre_tail"/>
    <property type="match status" value="1"/>
</dbReference>
<accession>A0A1T5MEI0</accession>
<dbReference type="NCBIfam" id="TIGR04183">
    <property type="entry name" value="Por_Secre_tail"/>
    <property type="match status" value="1"/>
</dbReference>
<organism evidence="2 3">
    <name type="scientific">Ohtaekwangia koreensis</name>
    <dbReference type="NCBI Taxonomy" id="688867"/>
    <lineage>
        <taxon>Bacteria</taxon>
        <taxon>Pseudomonadati</taxon>
        <taxon>Bacteroidota</taxon>
        <taxon>Cytophagia</taxon>
        <taxon>Cytophagales</taxon>
        <taxon>Fulvivirgaceae</taxon>
        <taxon>Ohtaekwangia</taxon>
    </lineage>
</organism>
<dbReference type="Gene3D" id="2.60.120.260">
    <property type="entry name" value="Galactose-binding domain-like"/>
    <property type="match status" value="1"/>
</dbReference>
<gene>
    <name evidence="2" type="ORF">SAMN05660236_5210</name>
</gene>
<dbReference type="AlphaFoldDB" id="A0A1T5MEI0"/>
<name>A0A1T5MEI0_9BACT</name>
<dbReference type="InterPro" id="IPR026444">
    <property type="entry name" value="Secre_tail"/>
</dbReference>
<dbReference type="STRING" id="688867.SAMN05660236_5210"/>
<sequence length="662" mass="74256">MTNNSDHYSATIFYKKAVPGWPSKYLYSILFIALLFSTTDSLGQLTLDHVQRRSKARVTATPTARTKATTPLSLPFWEDFSFTPIDIPGDTNSNYPLDSIWHNSNSVWINAGVGINAPSKNVASFDGLDELGLPYSDAILTNGFRDSLTSQPIDMSETSVPVAERNSVFFSFFYQWQGNGEPPDPNDFLQVEMKNSSGKWEIVLTIIPKGTMSRSEFYDTIIQIPNDNARFFHNQFRFRFENFGRKSGPFDTWNIDYIYLAKNRTLSSNSFPDRAIASQATPLFGRYTAAPLEHFLKTTPFDSVEFDVKNLKKAVAEIAIGYEANMTFRNYDDGTFTDYTIPFSAGGVGPNGGLMNPSERARVRMENIPDTNDPQQFNPAADSIDIELDIKVISGDNLDSSRPNFLPIDFRINDTLSTTYRLKDYYAYDDGTAEYAARLNTTTDKLAVAFDMLTDVADTLVGFDIYFPDFGLNSNRLVDFSVYEDNNGMPGDAIYTISSYSLQVQDAINKFQRVKIIENVRVQNRFYIGYTSPSVRIGLDYSNNTGDKIFVDIGSGWYQNTDINGTLMIRPLFGKGEQGPVTGIPEEVLTIATYPNPNNGEFFVDSKIEVLQIINVAGQPIRYSIETVGEQQRVNLQQTTPGLYILKIKKGNSVAAHKIIVR</sequence>
<keyword evidence="3" id="KW-1185">Reference proteome</keyword>
<evidence type="ECO:0000313" key="2">
    <source>
        <dbReference type="EMBL" id="SKC86651.1"/>
    </source>
</evidence>
<reference evidence="2 3" key="1">
    <citation type="submission" date="2017-02" db="EMBL/GenBank/DDBJ databases">
        <authorList>
            <person name="Peterson S.W."/>
        </authorList>
    </citation>
    <scope>NUCLEOTIDE SEQUENCE [LARGE SCALE GENOMIC DNA]</scope>
    <source>
        <strain evidence="2 3">DSM 25262</strain>
    </source>
</reference>
<feature type="domain" description="Secretion system C-terminal sorting" evidence="1">
    <location>
        <begin position="594"/>
        <end position="661"/>
    </location>
</feature>
<evidence type="ECO:0000313" key="3">
    <source>
        <dbReference type="Proteomes" id="UP000190961"/>
    </source>
</evidence>
<protein>
    <submittedName>
        <fullName evidence="2">Por secretion system C-terminal sorting domain-containing protein</fullName>
    </submittedName>
</protein>
<evidence type="ECO:0000259" key="1">
    <source>
        <dbReference type="Pfam" id="PF18962"/>
    </source>
</evidence>
<dbReference type="Proteomes" id="UP000190961">
    <property type="component" value="Unassembled WGS sequence"/>
</dbReference>
<dbReference type="EMBL" id="FUZU01000004">
    <property type="protein sequence ID" value="SKC86651.1"/>
    <property type="molecule type" value="Genomic_DNA"/>
</dbReference>